<evidence type="ECO:0000313" key="1">
    <source>
        <dbReference type="EMBL" id="NLD25268.1"/>
    </source>
</evidence>
<protein>
    <submittedName>
        <fullName evidence="1">Uncharacterized protein</fullName>
    </submittedName>
</protein>
<gene>
    <name evidence="1" type="ORF">GX656_01345</name>
</gene>
<reference evidence="1 2" key="1">
    <citation type="journal article" date="2020" name="Biotechnol. Biofuels">
        <title>New insights from the biogas microbiome by comprehensive genome-resolved metagenomics of nearly 1600 species originating from multiple anaerobic digesters.</title>
        <authorList>
            <person name="Campanaro S."/>
            <person name="Treu L."/>
            <person name="Rodriguez-R L.M."/>
            <person name="Kovalovszki A."/>
            <person name="Ziels R.M."/>
            <person name="Maus I."/>
            <person name="Zhu X."/>
            <person name="Kougias P.G."/>
            <person name="Basile A."/>
            <person name="Luo G."/>
            <person name="Schluter A."/>
            <person name="Konstantinidis K.T."/>
            <person name="Angelidaki I."/>
        </authorList>
    </citation>
    <scope>NUCLEOTIDE SEQUENCE [LARGE SCALE GENOMIC DNA]</scope>
    <source>
        <strain evidence="1">AS06rmzACSIP_65</strain>
    </source>
</reference>
<dbReference type="Proteomes" id="UP000545876">
    <property type="component" value="Unassembled WGS sequence"/>
</dbReference>
<evidence type="ECO:0000313" key="2">
    <source>
        <dbReference type="Proteomes" id="UP000545876"/>
    </source>
</evidence>
<sequence>MKKHHYLLLILLLLCGLGYGTQRIINSKEKEGINEQSLVKEDDEDDSGEGVDVVEKEHALELTIISPEEETFIPRQARMYNSILEGNQKYDFASVRCNWKFYLNENNEETLIQEMNNTGVMSGESKELCGFTSTFIDRVGKLRVVLSLTLYNAIGDLESIEAERTYTVVK</sequence>
<accession>A0A847CZ89</accession>
<organism evidence="1 2">
    <name type="scientific">Candidatus Dojkabacteria bacterium</name>
    <dbReference type="NCBI Taxonomy" id="2099670"/>
    <lineage>
        <taxon>Bacteria</taxon>
        <taxon>Candidatus Dojkabacteria</taxon>
    </lineage>
</organism>
<dbReference type="AlphaFoldDB" id="A0A847CZ89"/>
<comment type="caution">
    <text evidence="1">The sequence shown here is derived from an EMBL/GenBank/DDBJ whole genome shotgun (WGS) entry which is preliminary data.</text>
</comment>
<name>A0A847CZ89_9BACT</name>
<dbReference type="EMBL" id="JAAZBX010000003">
    <property type="protein sequence ID" value="NLD25268.1"/>
    <property type="molecule type" value="Genomic_DNA"/>
</dbReference>
<proteinExistence type="predicted"/>